<dbReference type="GO" id="GO:0005737">
    <property type="term" value="C:cytoplasm"/>
    <property type="evidence" value="ECO:0007669"/>
    <property type="project" value="TreeGrafter"/>
</dbReference>
<dbReference type="Proteomes" id="UP000033772">
    <property type="component" value="Unassembled WGS sequence"/>
</dbReference>
<keyword evidence="1" id="KW-0378">Hydrolase</keyword>
<accession>A0A1J4N6Q3</accession>
<dbReference type="PANTHER" id="PTHR19288:SF95">
    <property type="entry name" value="D-GLYCEROL 3-PHOSPHATE PHOSPHATASE"/>
    <property type="match status" value="1"/>
</dbReference>
<gene>
    <name evidence="1" type="ORF">UG56_008970</name>
</gene>
<protein>
    <submittedName>
        <fullName evidence="1">HAD family hydrolase</fullName>
    </submittedName>
</protein>
<reference evidence="1" key="1">
    <citation type="submission" date="2016-10" db="EMBL/GenBank/DDBJ databases">
        <title>Draft Genome Sequence of Nocardioides luteus Strain BAFB, an Alkane-Degrading Bacterium Isolated from JP-7 Polluted Soil.</title>
        <authorList>
            <person name="Brown L."/>
            <person name="Ruiz O.N."/>
            <person name="Gunasekera T."/>
        </authorList>
    </citation>
    <scope>NUCLEOTIDE SEQUENCE [LARGE SCALE GENOMIC DNA]</scope>
    <source>
        <strain evidence="1">BAFB</strain>
    </source>
</reference>
<dbReference type="STRING" id="1844.UG56_008970"/>
<dbReference type="OrthoDB" id="9810449at2"/>
<comment type="caution">
    <text evidence="1">The sequence shown here is derived from an EMBL/GenBank/DDBJ whole genome shotgun (WGS) entry which is preliminary data.</text>
</comment>
<dbReference type="AlphaFoldDB" id="A0A1J4N6Q3"/>
<dbReference type="Pfam" id="PF13344">
    <property type="entry name" value="Hydrolase_6"/>
    <property type="match status" value="1"/>
</dbReference>
<dbReference type="PANTHER" id="PTHR19288">
    <property type="entry name" value="4-NITROPHENYLPHOSPHATASE-RELATED"/>
    <property type="match status" value="1"/>
</dbReference>
<name>A0A1J4N6Q3_9ACTN</name>
<dbReference type="GO" id="GO:0016791">
    <property type="term" value="F:phosphatase activity"/>
    <property type="evidence" value="ECO:0007669"/>
    <property type="project" value="TreeGrafter"/>
</dbReference>
<organism evidence="1 2">
    <name type="scientific">Nocardioides luteus</name>
    <dbReference type="NCBI Taxonomy" id="1844"/>
    <lineage>
        <taxon>Bacteria</taxon>
        <taxon>Bacillati</taxon>
        <taxon>Actinomycetota</taxon>
        <taxon>Actinomycetes</taxon>
        <taxon>Propionibacteriales</taxon>
        <taxon>Nocardioidaceae</taxon>
        <taxon>Nocardioides</taxon>
    </lineage>
</organism>
<dbReference type="RefSeq" id="WP_045549944.1">
    <property type="nucleotide sequence ID" value="NZ_JZDQ02000010.1"/>
</dbReference>
<dbReference type="SUPFAM" id="SSF56784">
    <property type="entry name" value="HAD-like"/>
    <property type="match status" value="1"/>
</dbReference>
<dbReference type="InterPro" id="IPR006357">
    <property type="entry name" value="HAD-SF_hydro_IIA"/>
</dbReference>
<dbReference type="InterPro" id="IPR036412">
    <property type="entry name" value="HAD-like_sf"/>
</dbReference>
<keyword evidence="2" id="KW-1185">Reference proteome</keyword>
<proteinExistence type="predicted"/>
<dbReference type="NCBIfam" id="TIGR01460">
    <property type="entry name" value="HAD-SF-IIA"/>
    <property type="match status" value="1"/>
</dbReference>
<dbReference type="Gene3D" id="3.40.50.1000">
    <property type="entry name" value="HAD superfamily/HAD-like"/>
    <property type="match status" value="2"/>
</dbReference>
<dbReference type="InterPro" id="IPR023214">
    <property type="entry name" value="HAD_sf"/>
</dbReference>
<dbReference type="Pfam" id="PF13242">
    <property type="entry name" value="Hydrolase_like"/>
    <property type="match status" value="1"/>
</dbReference>
<dbReference type="EMBL" id="JZDQ02000010">
    <property type="protein sequence ID" value="OIJ27181.1"/>
    <property type="molecule type" value="Genomic_DNA"/>
</dbReference>
<evidence type="ECO:0000313" key="1">
    <source>
        <dbReference type="EMBL" id="OIJ27181.1"/>
    </source>
</evidence>
<evidence type="ECO:0000313" key="2">
    <source>
        <dbReference type="Proteomes" id="UP000033772"/>
    </source>
</evidence>
<sequence length="349" mass="36320">MLTGHQLKGSEQPLTSVYDVAMLDLDGVVYIGGAAVPRAPESLAAAREAGLHVAFITNNAARTPAKVAANIRDLGIEATAEDVVTSAQAAAHVLAERLAPGAKVVNLGAAGLREPLEAAGLVPVAVDEDAEAIVTGYNPELLWKDILRAAVRIKDGLFWVASNTDMTFPAAYGIAPGHGVLVDTLRRFSGVEPVVAGKPSRPLLEETIRRTGAEHPLMVGDRLDTDIEGGHNTGIDTLLVLTGVTHLVDLVAAEPQRRPSYISSDLGGLLETHSAPETDDTTARLGGWTAEVRDGELYVTGEGHTDDWWRVAAASAWAHLDASGSVVTIGAQAVPPRPDAGGGTVVSAS</sequence>